<evidence type="ECO:0000313" key="1">
    <source>
        <dbReference type="EMBL" id="GAE26877.1"/>
    </source>
</evidence>
<dbReference type="STRING" id="1236970.JCM9140_2982"/>
<evidence type="ECO:0000313" key="2">
    <source>
        <dbReference type="Proteomes" id="UP000018890"/>
    </source>
</evidence>
<accession>W4Q4G3</accession>
<comment type="caution">
    <text evidence="1">The sequence shown here is derived from an EMBL/GenBank/DDBJ whole genome shotgun (WGS) entry which is preliminary data.</text>
</comment>
<proteinExistence type="predicted"/>
<dbReference type="AlphaFoldDB" id="W4Q4G3"/>
<organism evidence="1 2">
    <name type="scientific">Halalkalibacter wakoensis JCM 9140</name>
    <dbReference type="NCBI Taxonomy" id="1236970"/>
    <lineage>
        <taxon>Bacteria</taxon>
        <taxon>Bacillati</taxon>
        <taxon>Bacillota</taxon>
        <taxon>Bacilli</taxon>
        <taxon>Bacillales</taxon>
        <taxon>Bacillaceae</taxon>
        <taxon>Halalkalibacter</taxon>
    </lineage>
</organism>
<reference evidence="1" key="1">
    <citation type="journal article" date="2014" name="Genome Announc.">
        <title>Draft Genome Sequences of Three Alkaliphilic Bacillus Strains, Bacillus wakoensis JCM 9140T, Bacillus akibai JCM 9157T, and Bacillus hemicellulosilyticus JCM 9152T.</title>
        <authorList>
            <person name="Yuki M."/>
            <person name="Oshima K."/>
            <person name="Suda W."/>
            <person name="Oshida Y."/>
            <person name="Kitamura K."/>
            <person name="Iida T."/>
            <person name="Hattori M."/>
            <person name="Ohkuma M."/>
        </authorList>
    </citation>
    <scope>NUCLEOTIDE SEQUENCE [LARGE SCALE GENOMIC DNA]</scope>
    <source>
        <strain evidence="1">JCM 9140</strain>
    </source>
</reference>
<keyword evidence="2" id="KW-1185">Reference proteome</keyword>
<evidence type="ECO:0008006" key="3">
    <source>
        <dbReference type="Google" id="ProtNLM"/>
    </source>
</evidence>
<dbReference type="OrthoDB" id="2057907at2"/>
<dbReference type="EMBL" id="BAUT01000034">
    <property type="protein sequence ID" value="GAE26877.1"/>
    <property type="molecule type" value="Genomic_DNA"/>
</dbReference>
<name>W4Q4G3_9BACI</name>
<dbReference type="RefSeq" id="WP_034747210.1">
    <property type="nucleotide sequence ID" value="NZ_BAUT01000034.1"/>
</dbReference>
<dbReference type="Proteomes" id="UP000018890">
    <property type="component" value="Unassembled WGS sequence"/>
</dbReference>
<gene>
    <name evidence="1" type="ORF">JCM9140_2982</name>
</gene>
<protein>
    <recommendedName>
        <fullName evidence="3">DUF4935 domain-containing protein</fullName>
    </recommendedName>
</protein>
<sequence length="194" mass="22155">MIYLKDTCLFINRFTSLGVIELLQSYKESSNKFGITDVVMNELRPGSAVKPEDADKSNSMLGVVNILEKSRDIKKYDVETDDEYKKNFKKIRKQFYGHLEDINAVKKALKNNEISKAAFKNRSYRYKDYGECSCIAVAMLNPDEVSIVSDDKGRVFLKPNINLFDKYKDSHGINVLGYNEWLTEVGNYSSSKSG</sequence>